<accession>A0ABX0FB17</accession>
<dbReference type="SUPFAM" id="SSF160631">
    <property type="entry name" value="SMI1/KNR4-like"/>
    <property type="match status" value="1"/>
</dbReference>
<gene>
    <name evidence="1" type="ORF">GYN08_17830</name>
</gene>
<dbReference type="EMBL" id="JAAFGS010000007">
    <property type="protein sequence ID" value="NGZ77160.1"/>
    <property type="molecule type" value="Genomic_DNA"/>
</dbReference>
<dbReference type="RefSeq" id="WP_166277069.1">
    <property type="nucleotide sequence ID" value="NZ_JAAFGS010000007.1"/>
</dbReference>
<sequence length="249" mass="29245">MNQQFESTLVRLAQGELSPEEWREWWDRHRDWLEGHLSRGVFLKLKPIRHDFRWAPLLASQRGAAEYLTARGVPFTESDEYRQQHEREFAAFRLAQQERNKALLEQLRGKVPELFRVYPKFAASLRHVYTESDVLDAGAPLPEIERMEELLDMRLPGDVREHFAVAENISIEGIRLELGMLRDLDINGKRYLCLGEFWKEADGDLLLLKPEAADICAVYYYAHERNKVSKLCSGMKALMENKFAYYNRR</sequence>
<keyword evidence="2" id="KW-1185">Reference proteome</keyword>
<organism evidence="1 2">
    <name type="scientific">Saccharibacillus alkalitolerans</name>
    <dbReference type="NCBI Taxonomy" id="2705290"/>
    <lineage>
        <taxon>Bacteria</taxon>
        <taxon>Bacillati</taxon>
        <taxon>Bacillota</taxon>
        <taxon>Bacilli</taxon>
        <taxon>Bacillales</taxon>
        <taxon>Paenibacillaceae</taxon>
        <taxon>Saccharibacillus</taxon>
    </lineage>
</organism>
<reference evidence="1 2" key="1">
    <citation type="submission" date="2020-01" db="EMBL/GenBank/DDBJ databases">
        <title>Polyphasic characterisation and genomic insights into a novel alkali tolerant bacterium VR-M41.</title>
        <authorList>
            <person name="Vemuluri V.R."/>
        </authorList>
    </citation>
    <scope>NUCLEOTIDE SEQUENCE [LARGE SCALE GENOMIC DNA]</scope>
    <source>
        <strain evidence="1 2">VR-M41</strain>
    </source>
</reference>
<dbReference type="Proteomes" id="UP000800303">
    <property type="component" value="Unassembled WGS sequence"/>
</dbReference>
<name>A0ABX0FB17_9BACL</name>
<dbReference type="InterPro" id="IPR037883">
    <property type="entry name" value="Knr4/Smi1-like_sf"/>
</dbReference>
<protein>
    <submittedName>
        <fullName evidence="1">SMI1/KNR4 family protein</fullName>
    </submittedName>
</protein>
<proteinExistence type="predicted"/>
<evidence type="ECO:0000313" key="2">
    <source>
        <dbReference type="Proteomes" id="UP000800303"/>
    </source>
</evidence>
<evidence type="ECO:0000313" key="1">
    <source>
        <dbReference type="EMBL" id="NGZ77160.1"/>
    </source>
</evidence>
<comment type="caution">
    <text evidence="1">The sequence shown here is derived from an EMBL/GenBank/DDBJ whole genome shotgun (WGS) entry which is preliminary data.</text>
</comment>